<dbReference type="SMART" id="SM00355">
    <property type="entry name" value="ZnF_C2H2"/>
    <property type="match status" value="2"/>
</dbReference>
<accession>A0AAD9ASW3</accession>
<evidence type="ECO:0000256" key="6">
    <source>
        <dbReference type="PROSITE-ProRule" id="PRU00042"/>
    </source>
</evidence>
<dbReference type="Pfam" id="PF04082">
    <property type="entry name" value="Fungal_trans"/>
    <property type="match status" value="1"/>
</dbReference>
<dbReference type="Gene3D" id="3.30.160.60">
    <property type="entry name" value="Classic Zinc Finger"/>
    <property type="match status" value="1"/>
</dbReference>
<feature type="region of interest" description="Disordered" evidence="7">
    <location>
        <begin position="1923"/>
        <end position="2088"/>
    </location>
</feature>
<dbReference type="GO" id="GO:0008270">
    <property type="term" value="F:zinc ion binding"/>
    <property type="evidence" value="ECO:0007669"/>
    <property type="project" value="UniProtKB-KW"/>
</dbReference>
<evidence type="ECO:0000256" key="7">
    <source>
        <dbReference type="SAM" id="MobiDB-lite"/>
    </source>
</evidence>
<dbReference type="Gene3D" id="2.60.120.620">
    <property type="entry name" value="q2cbj1_9rhob like domain"/>
    <property type="match status" value="1"/>
</dbReference>
<evidence type="ECO:0000259" key="9">
    <source>
        <dbReference type="PROSITE" id="PS50157"/>
    </source>
</evidence>
<dbReference type="PROSITE" id="PS50157">
    <property type="entry name" value="ZINC_FINGER_C2H2_2"/>
    <property type="match status" value="2"/>
</dbReference>
<dbReference type="GO" id="GO:0003677">
    <property type="term" value="F:DNA binding"/>
    <property type="evidence" value="ECO:0007669"/>
    <property type="project" value="InterPro"/>
</dbReference>
<dbReference type="Proteomes" id="UP001243330">
    <property type="component" value="Unassembled WGS sequence"/>
</dbReference>
<feature type="domain" description="C2H2-type" evidence="9">
    <location>
        <begin position="47"/>
        <end position="74"/>
    </location>
</feature>
<protein>
    <submittedName>
        <fullName evidence="10">2og-fe oxygenase superfamily protein</fullName>
    </submittedName>
</protein>
<dbReference type="InterPro" id="IPR007219">
    <property type="entry name" value="XnlR_reg_dom"/>
</dbReference>
<dbReference type="InterPro" id="IPR044862">
    <property type="entry name" value="Pro_4_hyd_alph_FE2OG_OXY"/>
</dbReference>
<sequence length="2088" mass="232547">MNGISLLCDAAGSDMLNTLYSPPEPPKQPAPPKRKLSLSDASPSATHVCHICKRVYERADHLTRHLRSHENARPYQCSRCPKRFNRADLLTRHETTHDRDSTGKGRTFIRRSDRAAEACLNCAASKSKCEDAKPCSRCRSKNLPCEVPSKRTHPHRTSTDEGHSTPSETSTMHAGMDMNGGMDSGPVAYSSSRMSMMPTNPDMSHEMDGPSFMNDGFANPVIDMVMDDIVNFNPVHNYFQDMDFSSWDLNFDTITVPQIDVHPSPESTTTNRSKSATRNASRAHAAFKRSPWLWEPGPKDHALHHASPQDKERLVFDENNLANSPAFDKLINTPGTKLKMTASARDSLLALVVASTVQKGARQRTPSFPTLDLLNYLVQAHFIHDEHQSDSWIHIATFDATAAIPELLAGILSSGATYISIPAVWQFGYSLHEVLRLALADLFEGSNTFTRDLGALQAFMLNLDIGIWSGFKRKMEIAESFLQPPMTMLRRAGNFSAPPDSPSLIPTMADPPDVLDSKWRKFAKRESYKRLVLHLFFHDIETSIGFCKNPLMSFTELSFSLPASRDLWRARTAEQWRSIYIAKTNAAPDRTIPRVCEVMHCTEILDDLEQLVDMELCYMALLHGYWGQIGAYREAIKFYTDGMSNKRNTTHKLWLKTQYQELYRDLNDFSTMILTSKRPTAQLAVMSEVLMMVLHVSPDILQTFAGKAGEDEARRTYSSLEESWVKTSEARHAIWHAGQIFHHARQLPPASLRDFNAIAVYFACLTLWAYGLLSCSASRHGSDPEVGSGNRSGAYILMDSEENRETRAFLQLDRGVPGLTLNGNPADGVESLSNPSVVRARQADHRELPALTTFDVEQLWRRSLLTRTVWSETDGYKTSSQIQSALWNDLKRRQQRAVSGTAFIMNSEGAENMAATAPSPVPTAAEAPPMATESAGEAPELPAPGGLTREISTEEQPSHEQSNHEQQIAEEYNKTPPLPSSPLSTDGWDDRRSFEEGLLETFHAIESPGTFASFHPLKTANGPLNPGLHVADVGPISFPLKEEQARSLIEKARQAPFGKGSDTVVDTAVRNTWELDPTQFELRSPNWTGVINTLYLYKLLIYEKGAMFKAHVDTEKIPGMFGTLVVCLPSPHEGGEVVAKHCGETKTLKTSKYREGSVAAWYSDVSHEVLPVTWGYRVVLTYNLALDPSRQLPSGGRRRAETRKLRHSLRKWLKGGIPGQSDENELYYRLDHEYTEANLSMSALKGRDYEVVQVLDDLSTELEFDVFLAALETKEEGTVGYDHGGYRYKDDDWDDDDEGWHELEDVHEASQRVKQLVGVHGRPVVRDIEFNQDHALDNGDFWDDADQEEEYQGFMGNSIYADEKVKAVMIVPRANVASFLKRNLEKDDRRSAYPSYYLEKERTGNSRLVVSYLTHTASKPGKGQASALNALQDIWNTSICQPGSKVALTSTEISDLLEAAVHLREWEFFEKIAADPHGLINSYIFEWLSKQVGDGKVSFQNIKKGLTSMILGREKFSLRVHMVESFAPNGSPVLTDEVREWALDIFSKGLAISSASGSSVGSDGLAAILAARRYADFAWLNSTVLPIIENHLNIPAFALDFLSAPFMITKKKIFPVQEGVQLYKRLAKKFISQLDFNTVYGDRPEEKNMPRKRRKDISGQLGPGADYNYDLAVHPDTLADFFSHLIKLSTPPQEDLVVPLAIKLVGHARHMKWNDFQPLWLPFLRELIERLESHKVPLTTPRYRQIAGAILEAYRDTYLGEKPSTQARDDNARVSPCYCGDCDILNEFLRSGNKQQQRFTVSKPRRHHLHKQIENYGIRCSHVSDRSGPQDTLVVTKLDPAPGAKWKAAREDTAEQFQQFDQTKLGILLGEDYPRIAEALWERPTNLAPGSGGISYMPAPVQTHPQAPVQASYAPAQAPLQSTYAPPVQAPTYPPAQPQMSTRPQGGLAPHPGQGMYIREPDNQPFPTAPPARFGVHPPNNWVRPPTVHMPHGVPDPRPAGGGYLSSMPTMQNQMAGGQAPTFGSSASAAPQVQLNHRPHGGPLAPITGNAGGPPPPGQHLPGINNMGLPPSVAGAKRKAEPEIIDLT</sequence>
<dbReference type="GO" id="GO:0006351">
    <property type="term" value="P:DNA-templated transcription"/>
    <property type="evidence" value="ECO:0007669"/>
    <property type="project" value="InterPro"/>
</dbReference>
<keyword evidence="11" id="KW-1185">Reference proteome</keyword>
<feature type="region of interest" description="Disordered" evidence="7">
    <location>
        <begin position="17"/>
        <end position="41"/>
    </location>
</feature>
<dbReference type="CDD" id="cd00067">
    <property type="entry name" value="GAL4"/>
    <property type="match status" value="1"/>
</dbReference>
<dbReference type="InterPro" id="IPR001138">
    <property type="entry name" value="Zn2Cys6_DnaBD"/>
</dbReference>
<evidence type="ECO:0000259" key="8">
    <source>
        <dbReference type="PROSITE" id="PS50048"/>
    </source>
</evidence>
<evidence type="ECO:0000256" key="5">
    <source>
        <dbReference type="ARBA" id="ARBA00023242"/>
    </source>
</evidence>
<dbReference type="Pfam" id="PF00172">
    <property type="entry name" value="Zn_clus"/>
    <property type="match status" value="1"/>
</dbReference>
<feature type="region of interest" description="Disordered" evidence="7">
    <location>
        <begin position="260"/>
        <end position="281"/>
    </location>
</feature>
<gene>
    <name evidence="10" type="ORF">CCHR01_05267</name>
</gene>
<feature type="compositionally biased region" description="Polar residues" evidence="7">
    <location>
        <begin position="265"/>
        <end position="280"/>
    </location>
</feature>
<feature type="compositionally biased region" description="Polar residues" evidence="7">
    <location>
        <begin position="2007"/>
        <end position="2035"/>
    </location>
</feature>
<keyword evidence="6" id="KW-0863">Zinc-finger</keyword>
<dbReference type="PANTHER" id="PTHR47660">
    <property type="entry name" value="TRANSCRIPTION FACTOR WITH C2H2 AND ZN(2)-CYS(6) DNA BINDING DOMAIN (EUROFUNG)-RELATED-RELATED"/>
    <property type="match status" value="1"/>
</dbReference>
<keyword evidence="1" id="KW-0479">Metal-binding</keyword>
<comment type="caution">
    <text evidence="10">The sequence shown here is derived from an EMBL/GenBank/DDBJ whole genome shotgun (WGS) entry which is preliminary data.</text>
</comment>
<evidence type="ECO:0000256" key="2">
    <source>
        <dbReference type="ARBA" id="ARBA00022833"/>
    </source>
</evidence>
<organism evidence="10 11">
    <name type="scientific">Colletotrichum chrysophilum</name>
    <dbReference type="NCBI Taxonomy" id="1836956"/>
    <lineage>
        <taxon>Eukaryota</taxon>
        <taxon>Fungi</taxon>
        <taxon>Dikarya</taxon>
        <taxon>Ascomycota</taxon>
        <taxon>Pezizomycotina</taxon>
        <taxon>Sordariomycetes</taxon>
        <taxon>Hypocreomycetidae</taxon>
        <taxon>Glomerellales</taxon>
        <taxon>Glomerellaceae</taxon>
        <taxon>Colletotrichum</taxon>
        <taxon>Colletotrichum gloeosporioides species complex</taxon>
    </lineage>
</organism>
<name>A0AAD9ASW3_9PEZI</name>
<dbReference type="Pfam" id="PF00096">
    <property type="entry name" value="zf-C2H2"/>
    <property type="match status" value="2"/>
</dbReference>
<dbReference type="Pfam" id="PF13640">
    <property type="entry name" value="2OG-FeII_Oxy_3"/>
    <property type="match status" value="1"/>
</dbReference>
<dbReference type="GO" id="GO:0000981">
    <property type="term" value="F:DNA-binding transcription factor activity, RNA polymerase II-specific"/>
    <property type="evidence" value="ECO:0007669"/>
    <property type="project" value="InterPro"/>
</dbReference>
<feature type="compositionally biased region" description="Pro residues" evidence="7">
    <location>
        <begin position="22"/>
        <end position="31"/>
    </location>
</feature>
<keyword evidence="4" id="KW-0804">Transcription</keyword>
<keyword evidence="2" id="KW-0862">Zinc</keyword>
<feature type="domain" description="Zn(2)-C6 fungal-type" evidence="8">
    <location>
        <begin position="118"/>
        <end position="147"/>
    </location>
</feature>
<feature type="compositionally biased region" description="Low complexity" evidence="7">
    <location>
        <begin position="914"/>
        <end position="933"/>
    </location>
</feature>
<dbReference type="SUPFAM" id="SSF57667">
    <property type="entry name" value="beta-beta-alpha zinc fingers"/>
    <property type="match status" value="1"/>
</dbReference>
<keyword evidence="5" id="KW-0539">Nucleus</keyword>
<proteinExistence type="predicted"/>
<dbReference type="InterPro" id="IPR013087">
    <property type="entry name" value="Znf_C2H2_type"/>
</dbReference>
<dbReference type="InterPro" id="IPR036236">
    <property type="entry name" value="Znf_C2H2_sf"/>
</dbReference>
<dbReference type="SMART" id="SM00066">
    <property type="entry name" value="GAL4"/>
    <property type="match status" value="1"/>
</dbReference>
<keyword evidence="3" id="KW-0805">Transcription regulation</keyword>
<dbReference type="Gene3D" id="4.10.240.10">
    <property type="entry name" value="Zn(2)-C6 fungal-type DNA-binding domain"/>
    <property type="match status" value="1"/>
</dbReference>
<dbReference type="EMBL" id="JAQOWY010000082">
    <property type="protein sequence ID" value="KAK1852115.1"/>
    <property type="molecule type" value="Genomic_DNA"/>
</dbReference>
<dbReference type="PANTHER" id="PTHR47660:SF2">
    <property type="entry name" value="TRANSCRIPTION FACTOR WITH C2H2 AND ZN(2)-CYS(6) DNA BINDING DOMAIN (EUROFUNG)"/>
    <property type="match status" value="1"/>
</dbReference>
<feature type="region of interest" description="Disordered" evidence="7">
    <location>
        <begin position="1642"/>
        <end position="1661"/>
    </location>
</feature>
<dbReference type="PROSITE" id="PS50048">
    <property type="entry name" value="ZN2_CY6_FUNGAL_2"/>
    <property type="match status" value="1"/>
</dbReference>
<feature type="region of interest" description="Disordered" evidence="7">
    <location>
        <begin position="146"/>
        <end position="170"/>
    </location>
</feature>
<dbReference type="PROSITE" id="PS00463">
    <property type="entry name" value="ZN2_CY6_FUNGAL_1"/>
    <property type="match status" value="1"/>
</dbReference>
<reference evidence="10" key="1">
    <citation type="submission" date="2023-01" db="EMBL/GenBank/DDBJ databases">
        <title>Colletotrichum chrysophilum M932 genome sequence.</title>
        <authorList>
            <person name="Baroncelli R."/>
        </authorList>
    </citation>
    <scope>NUCLEOTIDE SEQUENCE</scope>
    <source>
        <strain evidence="10">M932</strain>
    </source>
</reference>
<dbReference type="PROSITE" id="PS00028">
    <property type="entry name" value="ZINC_FINGER_C2H2_1"/>
    <property type="match status" value="2"/>
</dbReference>
<evidence type="ECO:0000256" key="3">
    <source>
        <dbReference type="ARBA" id="ARBA00023015"/>
    </source>
</evidence>
<evidence type="ECO:0000256" key="1">
    <source>
        <dbReference type="ARBA" id="ARBA00022723"/>
    </source>
</evidence>
<dbReference type="SUPFAM" id="SSF57701">
    <property type="entry name" value="Zn2/Cys6 DNA-binding domain"/>
    <property type="match status" value="1"/>
</dbReference>
<dbReference type="InterPro" id="IPR036864">
    <property type="entry name" value="Zn2-C6_fun-type_DNA-bd_sf"/>
</dbReference>
<feature type="compositionally biased region" description="Pro residues" evidence="7">
    <location>
        <begin position="1928"/>
        <end position="1937"/>
    </location>
</feature>
<evidence type="ECO:0000313" key="11">
    <source>
        <dbReference type="Proteomes" id="UP001243330"/>
    </source>
</evidence>
<feature type="domain" description="C2H2-type" evidence="9">
    <location>
        <begin position="75"/>
        <end position="102"/>
    </location>
</feature>
<feature type="region of interest" description="Disordered" evidence="7">
    <location>
        <begin position="913"/>
        <end position="990"/>
    </location>
</feature>
<evidence type="ECO:0000256" key="4">
    <source>
        <dbReference type="ARBA" id="ARBA00023163"/>
    </source>
</evidence>
<evidence type="ECO:0000313" key="10">
    <source>
        <dbReference type="EMBL" id="KAK1852115.1"/>
    </source>
</evidence>